<dbReference type="Pfam" id="PF07738">
    <property type="entry name" value="Sad1_UNC"/>
    <property type="match status" value="1"/>
</dbReference>
<evidence type="ECO:0000256" key="5">
    <source>
        <dbReference type="ARBA" id="ARBA00022989"/>
    </source>
</evidence>
<feature type="transmembrane region" description="Helical" evidence="12">
    <location>
        <begin position="534"/>
        <end position="554"/>
    </location>
</feature>
<dbReference type="GO" id="GO:0016020">
    <property type="term" value="C:membrane"/>
    <property type="evidence" value="ECO:0000318"/>
    <property type="project" value="GO_Central"/>
</dbReference>
<dbReference type="Proteomes" id="UP000002051">
    <property type="component" value="Unassembled WGS sequence"/>
</dbReference>
<evidence type="ECO:0000256" key="9">
    <source>
        <dbReference type="ARBA" id="ARBA00054046"/>
    </source>
</evidence>
<dbReference type="GO" id="GO:0031965">
    <property type="term" value="C:nuclear membrane"/>
    <property type="evidence" value="ECO:0007669"/>
    <property type="project" value="UniProtKB-SubCell"/>
</dbReference>
<evidence type="ECO:0000313" key="15">
    <source>
        <dbReference type="EnsemblPlants" id="KEH42453"/>
    </source>
</evidence>
<comment type="function">
    <text evidence="9">Encodes a member of the mid-SUN subfamily of SUN-domain proteins that is localized to both the nuclear envelope and the ER. It is involved in early seed development and nuclear morphology. [TAIR].</text>
</comment>
<evidence type="ECO:0000256" key="8">
    <source>
        <dbReference type="ARBA" id="ARBA00023242"/>
    </source>
</evidence>
<evidence type="ECO:0000256" key="6">
    <source>
        <dbReference type="ARBA" id="ARBA00023054"/>
    </source>
</evidence>
<sequence length="721" mass="80231">MQRSRKGRMERRPTSSSAQSFHFYQLPLLFDLWVLLILFSLLITCTDGSEELSVGLSNSDEVNHGFCEISDTADKSCIKESDACDPSEALLYSKGEGAEAIGLVGGESQTDRESSVYALLGGCNKEHTDSANKEEHVVESSESAVKHENDVKKSDLLSRAVPLGLDEFKSRAISSKVKSGTDQSGSVIHRLEPGGAEYNYASASKGAKVLGSNKEGKGASNILSRDKDKYLRNPCSVEDKFVIIELSEETLVDTVEIANFEHHSSNLKDFEIHGSLNFPTDAWVFLGNFTASNVRHAQRFVLKEPKWVRYLKLNLQSHYGSEFYCTLSVVEVFGVDAVERMLEDLISTQDNLFASGEGNDDKKIVSPHPDPAESEHVQQNTFEGMNSHPASDIPSSNHETANSNVPAPVEEIRQPVGRMPGDTVLKILMQKVRTLDLNLIVLERYMEDLNSRYVNIFKEYSKDIEETDVVLQKIKEGIKNLIDQQDVIAKYAGDLNSWKSQVSLQLDHLLRDNAVLRSEVEKVREKQVSLENKGVIVFLLCCIFSLIALLRLSLDMAKNVYRALMVDRTVDSREFCVGRSSCPFLRYLVILCELHSDEVASFYIDLKSSRFSSTSLRVDAITKVALFLLVGVIFAFLPGKKEDTPNTVAISSVIVSVVLLIIADIGRRRSRSSLLRLYAVLSSLALLLLTATLANQYSLLKFGKTESGVPNHKHSSVWEKL</sequence>
<dbReference type="EnsemblPlants" id="KEH42453">
    <property type="protein sequence ID" value="KEH42453"/>
    <property type="gene ID" value="MTR_1g069420"/>
</dbReference>
<feature type="transmembrane region" description="Helical" evidence="12">
    <location>
        <begin position="645"/>
        <end position="663"/>
    </location>
</feature>
<feature type="region of interest" description="Disordered" evidence="11">
    <location>
        <begin position="353"/>
        <end position="414"/>
    </location>
</feature>
<evidence type="ECO:0000256" key="1">
    <source>
        <dbReference type="ARBA" id="ARBA00004232"/>
    </source>
</evidence>
<keyword evidence="3 12" id="KW-0812">Transmembrane</keyword>
<dbReference type="EMBL" id="CM001217">
    <property type="protein sequence ID" value="KEH42453.1"/>
    <property type="molecule type" value="Genomic_DNA"/>
</dbReference>
<feature type="transmembrane region" description="Helical" evidence="12">
    <location>
        <begin position="21"/>
        <end position="43"/>
    </location>
</feature>
<feature type="transmembrane region" description="Helical" evidence="12">
    <location>
        <begin position="620"/>
        <end position="639"/>
    </location>
</feature>
<dbReference type="InterPro" id="IPR008979">
    <property type="entry name" value="Galactose-bd-like_sf"/>
</dbReference>
<evidence type="ECO:0000256" key="2">
    <source>
        <dbReference type="ARBA" id="ARBA00004477"/>
    </source>
</evidence>
<evidence type="ECO:0000259" key="13">
    <source>
        <dbReference type="PROSITE" id="PS51469"/>
    </source>
</evidence>
<dbReference type="Gene3D" id="2.60.120.260">
    <property type="entry name" value="Galactose-binding domain-like"/>
    <property type="match status" value="1"/>
</dbReference>
<dbReference type="STRING" id="3880.A0A072VM17"/>
<dbReference type="GO" id="GO:0005737">
    <property type="term" value="C:cytoplasm"/>
    <property type="evidence" value="ECO:0000318"/>
    <property type="project" value="GO_Central"/>
</dbReference>
<evidence type="ECO:0000256" key="11">
    <source>
        <dbReference type="SAM" id="MobiDB-lite"/>
    </source>
</evidence>
<dbReference type="HOGENOM" id="CLU_022850_2_0_1"/>
<evidence type="ECO:0000256" key="10">
    <source>
        <dbReference type="SAM" id="Coils"/>
    </source>
</evidence>
<reference evidence="14 16" key="2">
    <citation type="journal article" date="2014" name="BMC Genomics">
        <title>An improved genome release (version Mt4.0) for the model legume Medicago truncatula.</title>
        <authorList>
            <person name="Tang H."/>
            <person name="Krishnakumar V."/>
            <person name="Bidwell S."/>
            <person name="Rosen B."/>
            <person name="Chan A."/>
            <person name="Zhou S."/>
            <person name="Gentzbittel L."/>
            <person name="Childs K.L."/>
            <person name="Yandell M."/>
            <person name="Gundlach H."/>
            <person name="Mayer K.F."/>
            <person name="Schwartz D.C."/>
            <person name="Town C.D."/>
        </authorList>
    </citation>
    <scope>GENOME REANNOTATION</scope>
    <source>
        <strain evidence="14">A17</strain>
        <strain evidence="15 16">cv. Jemalong A17</strain>
    </source>
</reference>
<feature type="compositionally biased region" description="Polar residues" evidence="11">
    <location>
        <begin position="393"/>
        <end position="405"/>
    </location>
</feature>
<evidence type="ECO:0000256" key="12">
    <source>
        <dbReference type="SAM" id="Phobius"/>
    </source>
</evidence>
<feature type="transmembrane region" description="Helical" evidence="12">
    <location>
        <begin position="675"/>
        <end position="694"/>
    </location>
</feature>
<evidence type="ECO:0000256" key="4">
    <source>
        <dbReference type="ARBA" id="ARBA00022824"/>
    </source>
</evidence>
<organism evidence="14 16">
    <name type="scientific">Medicago truncatula</name>
    <name type="common">Barrel medic</name>
    <name type="synonym">Medicago tribuloides</name>
    <dbReference type="NCBI Taxonomy" id="3880"/>
    <lineage>
        <taxon>Eukaryota</taxon>
        <taxon>Viridiplantae</taxon>
        <taxon>Streptophyta</taxon>
        <taxon>Embryophyta</taxon>
        <taxon>Tracheophyta</taxon>
        <taxon>Spermatophyta</taxon>
        <taxon>Magnoliopsida</taxon>
        <taxon>eudicotyledons</taxon>
        <taxon>Gunneridae</taxon>
        <taxon>Pentapetalae</taxon>
        <taxon>rosids</taxon>
        <taxon>fabids</taxon>
        <taxon>Fabales</taxon>
        <taxon>Fabaceae</taxon>
        <taxon>Papilionoideae</taxon>
        <taxon>50 kb inversion clade</taxon>
        <taxon>NPAAA clade</taxon>
        <taxon>Hologalegina</taxon>
        <taxon>IRL clade</taxon>
        <taxon>Trifolieae</taxon>
        <taxon>Medicago</taxon>
    </lineage>
</organism>
<evidence type="ECO:0000256" key="3">
    <source>
        <dbReference type="ARBA" id="ARBA00022692"/>
    </source>
</evidence>
<dbReference type="PROSITE" id="PS51469">
    <property type="entry name" value="SUN"/>
    <property type="match status" value="1"/>
</dbReference>
<dbReference type="FunFam" id="2.60.120.260:FF:000062">
    <property type="entry name" value="Galactose-binding protein isoform 3"/>
    <property type="match status" value="1"/>
</dbReference>
<dbReference type="InterPro" id="IPR045120">
    <property type="entry name" value="Suco/Slp1-like"/>
</dbReference>
<feature type="compositionally biased region" description="Basic and acidic residues" evidence="11">
    <location>
        <begin position="359"/>
        <end position="376"/>
    </location>
</feature>
<reference evidence="15" key="3">
    <citation type="submission" date="2015-04" db="UniProtKB">
        <authorList>
            <consortium name="EnsemblPlants"/>
        </authorList>
    </citation>
    <scope>IDENTIFICATION</scope>
    <source>
        <strain evidence="15">cv. Jemalong A17</strain>
    </source>
</reference>
<keyword evidence="16" id="KW-1185">Reference proteome</keyword>
<dbReference type="SUPFAM" id="SSF49785">
    <property type="entry name" value="Galactose-binding domain-like"/>
    <property type="match status" value="1"/>
</dbReference>
<gene>
    <name evidence="14" type="ordered locus">MTR_1g069420</name>
</gene>
<comment type="subcellular location">
    <subcellularLocation>
        <location evidence="2">Endoplasmic reticulum membrane</location>
        <topology evidence="2">Multi-pass membrane protein</topology>
    </subcellularLocation>
    <subcellularLocation>
        <location evidence="1">Nucleus membrane</location>
        <topology evidence="1">Multi-pass membrane protein</topology>
    </subcellularLocation>
</comment>
<accession>A0A072VM17</accession>
<dbReference type="AlphaFoldDB" id="A0A072VM17"/>
<keyword evidence="5 12" id="KW-1133">Transmembrane helix</keyword>
<dbReference type="PANTHER" id="PTHR12953">
    <property type="entry name" value="MEMBRANE PROTEIN CH1 RELATED"/>
    <property type="match status" value="1"/>
</dbReference>
<evidence type="ECO:0000313" key="16">
    <source>
        <dbReference type="Proteomes" id="UP000002051"/>
    </source>
</evidence>
<name>A0A072VM17_MEDTR</name>
<reference evidence="14 16" key="1">
    <citation type="journal article" date="2011" name="Nature">
        <title>The Medicago genome provides insight into the evolution of rhizobial symbioses.</title>
        <authorList>
            <person name="Young N.D."/>
            <person name="Debelle F."/>
            <person name="Oldroyd G.E."/>
            <person name="Geurts R."/>
            <person name="Cannon S.B."/>
            <person name="Udvardi M.K."/>
            <person name="Benedito V.A."/>
            <person name="Mayer K.F."/>
            <person name="Gouzy J."/>
            <person name="Schoof H."/>
            <person name="Van de Peer Y."/>
            <person name="Proost S."/>
            <person name="Cook D.R."/>
            <person name="Meyers B.C."/>
            <person name="Spannagl M."/>
            <person name="Cheung F."/>
            <person name="De Mita S."/>
            <person name="Krishnakumar V."/>
            <person name="Gundlach H."/>
            <person name="Zhou S."/>
            <person name="Mudge J."/>
            <person name="Bharti A.K."/>
            <person name="Murray J.D."/>
            <person name="Naoumkina M.A."/>
            <person name="Rosen B."/>
            <person name="Silverstein K.A."/>
            <person name="Tang H."/>
            <person name="Rombauts S."/>
            <person name="Zhao P.X."/>
            <person name="Zhou P."/>
            <person name="Barbe V."/>
            <person name="Bardou P."/>
            <person name="Bechner M."/>
            <person name="Bellec A."/>
            <person name="Berger A."/>
            <person name="Berges H."/>
            <person name="Bidwell S."/>
            <person name="Bisseling T."/>
            <person name="Choisne N."/>
            <person name="Couloux A."/>
            <person name="Denny R."/>
            <person name="Deshpande S."/>
            <person name="Dai X."/>
            <person name="Doyle J.J."/>
            <person name="Dudez A.M."/>
            <person name="Farmer A.D."/>
            <person name="Fouteau S."/>
            <person name="Franken C."/>
            <person name="Gibelin C."/>
            <person name="Gish J."/>
            <person name="Goldstein S."/>
            <person name="Gonzalez A.J."/>
            <person name="Green P.J."/>
            <person name="Hallab A."/>
            <person name="Hartog M."/>
            <person name="Hua A."/>
            <person name="Humphray S.J."/>
            <person name="Jeong D.H."/>
            <person name="Jing Y."/>
            <person name="Jocker A."/>
            <person name="Kenton S.M."/>
            <person name="Kim D.J."/>
            <person name="Klee K."/>
            <person name="Lai H."/>
            <person name="Lang C."/>
            <person name="Lin S."/>
            <person name="Macmil S.L."/>
            <person name="Magdelenat G."/>
            <person name="Matthews L."/>
            <person name="McCorrison J."/>
            <person name="Monaghan E.L."/>
            <person name="Mun J.H."/>
            <person name="Najar F.Z."/>
            <person name="Nicholson C."/>
            <person name="Noirot C."/>
            <person name="O'Bleness M."/>
            <person name="Paule C.R."/>
            <person name="Poulain J."/>
            <person name="Prion F."/>
            <person name="Qin B."/>
            <person name="Qu C."/>
            <person name="Retzel E.F."/>
            <person name="Riddle C."/>
            <person name="Sallet E."/>
            <person name="Samain S."/>
            <person name="Samson N."/>
            <person name="Sanders I."/>
            <person name="Saurat O."/>
            <person name="Scarpelli C."/>
            <person name="Schiex T."/>
            <person name="Segurens B."/>
            <person name="Severin A.J."/>
            <person name="Sherrier D.J."/>
            <person name="Shi R."/>
            <person name="Sims S."/>
            <person name="Singer S.R."/>
            <person name="Sinharoy S."/>
            <person name="Sterck L."/>
            <person name="Viollet A."/>
            <person name="Wang B.B."/>
            <person name="Wang K."/>
            <person name="Wang M."/>
            <person name="Wang X."/>
            <person name="Warfsmann J."/>
            <person name="Weissenbach J."/>
            <person name="White D.D."/>
            <person name="White J.D."/>
            <person name="Wiley G.B."/>
            <person name="Wincker P."/>
            <person name="Xing Y."/>
            <person name="Yang L."/>
            <person name="Yao Z."/>
            <person name="Ying F."/>
            <person name="Zhai J."/>
            <person name="Zhou L."/>
            <person name="Zuber A."/>
            <person name="Denarie J."/>
            <person name="Dixon R.A."/>
            <person name="May G.D."/>
            <person name="Schwartz D.C."/>
            <person name="Rogers J."/>
            <person name="Quetier F."/>
            <person name="Town C.D."/>
            <person name="Roe B.A."/>
        </authorList>
    </citation>
    <scope>NUCLEOTIDE SEQUENCE [LARGE SCALE GENOMIC DNA]</scope>
    <source>
        <strain evidence="14">A17</strain>
        <strain evidence="15 16">cv. Jemalong A17</strain>
    </source>
</reference>
<keyword evidence="4" id="KW-0256">Endoplasmic reticulum</keyword>
<dbReference type="PANTHER" id="PTHR12953:SF5">
    <property type="entry name" value="GALACTOSE-BINDING PROTEIN"/>
    <property type="match status" value="1"/>
</dbReference>
<keyword evidence="6 10" id="KW-0175">Coiled coil</keyword>
<feature type="domain" description="SUN" evidence="13">
    <location>
        <begin position="173"/>
        <end position="337"/>
    </location>
</feature>
<evidence type="ECO:0000313" key="14">
    <source>
        <dbReference type="EMBL" id="KEH42453.1"/>
    </source>
</evidence>
<dbReference type="InterPro" id="IPR012919">
    <property type="entry name" value="SUN_dom"/>
</dbReference>
<protein>
    <submittedName>
        <fullName evidence="14">Sad1/UNC-like carboxy-terminal protein</fullName>
    </submittedName>
</protein>
<keyword evidence="8" id="KW-0539">Nucleus</keyword>
<feature type="coiled-coil region" evidence="10">
    <location>
        <begin position="506"/>
        <end position="533"/>
    </location>
</feature>
<dbReference type="GO" id="GO:0005789">
    <property type="term" value="C:endoplasmic reticulum membrane"/>
    <property type="evidence" value="ECO:0007669"/>
    <property type="project" value="UniProtKB-SubCell"/>
</dbReference>
<evidence type="ECO:0000256" key="7">
    <source>
        <dbReference type="ARBA" id="ARBA00023136"/>
    </source>
</evidence>
<keyword evidence="7 12" id="KW-0472">Membrane</keyword>
<proteinExistence type="predicted"/>